<reference evidence="2" key="1">
    <citation type="journal article" date="2014" name="Nat. Commun.">
        <title>The emerging biofuel crop Camelina sativa retains a highly undifferentiated hexaploid genome structure.</title>
        <authorList>
            <person name="Kagale S."/>
            <person name="Koh C."/>
            <person name="Nixon J."/>
            <person name="Bollina V."/>
            <person name="Clarke W.E."/>
            <person name="Tuteja R."/>
            <person name="Spillane C."/>
            <person name="Robinson S.J."/>
            <person name="Links M.G."/>
            <person name="Clarke C."/>
            <person name="Higgins E.E."/>
            <person name="Huebert T."/>
            <person name="Sharpe A.G."/>
            <person name="Parkin I.A."/>
        </authorList>
    </citation>
    <scope>NUCLEOTIDE SEQUENCE [LARGE SCALE GENOMIC DNA]</scope>
    <source>
        <strain evidence="2">cv. DH55</strain>
    </source>
</reference>
<dbReference type="PANTHER" id="PTHR47746:SF88">
    <property type="entry name" value="RNA-DIRECTED DNA POLYMERASE (REVERSE TRANSCRIPTASE)-RELATED FAMILY PROTEIN-RELATED"/>
    <property type="match status" value="1"/>
</dbReference>
<dbReference type="GeneID" id="104717843"/>
<evidence type="ECO:0000313" key="2">
    <source>
        <dbReference type="Proteomes" id="UP000694864"/>
    </source>
</evidence>
<feature type="domain" description="Reverse transcriptase zinc-binding" evidence="1">
    <location>
        <begin position="96"/>
        <end position="180"/>
    </location>
</feature>
<name>A0ABM0TZS9_CAMSA</name>
<protein>
    <submittedName>
        <fullName evidence="3">Uncharacterized protein LOC104717843 isoform X2</fullName>
    </submittedName>
</protein>
<gene>
    <name evidence="3" type="primary">LOC104717843</name>
</gene>
<evidence type="ECO:0000313" key="3">
    <source>
        <dbReference type="RefSeq" id="XP_010433774.1"/>
    </source>
</evidence>
<organism evidence="2 3">
    <name type="scientific">Camelina sativa</name>
    <name type="common">False flax</name>
    <name type="synonym">Myagrum sativum</name>
    <dbReference type="NCBI Taxonomy" id="90675"/>
    <lineage>
        <taxon>Eukaryota</taxon>
        <taxon>Viridiplantae</taxon>
        <taxon>Streptophyta</taxon>
        <taxon>Embryophyta</taxon>
        <taxon>Tracheophyta</taxon>
        <taxon>Spermatophyta</taxon>
        <taxon>Magnoliopsida</taxon>
        <taxon>eudicotyledons</taxon>
        <taxon>Gunneridae</taxon>
        <taxon>Pentapetalae</taxon>
        <taxon>rosids</taxon>
        <taxon>malvids</taxon>
        <taxon>Brassicales</taxon>
        <taxon>Brassicaceae</taxon>
        <taxon>Camelineae</taxon>
        <taxon>Camelina</taxon>
    </lineage>
</organism>
<accession>A0ABM0TZS9</accession>
<keyword evidence="2" id="KW-1185">Reference proteome</keyword>
<sequence>MNMFFSAASISDPTLLVLIPSWISLFIGTGGPRRLRAPANAKVMDVCNHEGWSLADPRSEQSLALHAYLTTINLPSVSQSMDSYEWVVEDNSCKGFSTRKTWDALRPRAPLVDWHDSVWFKGAMPRHAFNMWIANLDRLPTKMRLVRWGMNINSTCDLCSLYQETRDHLFLACDYARSIWLATNSRLGLPQIYFTSWSDLISWTKVKNNRSPPTLRKLVAQSVIYAIWKQRNNLLHNQTCITPSILFKEIDREIRNSIIARQLKKRFKNLMGLWL</sequence>
<dbReference type="InterPro" id="IPR026960">
    <property type="entry name" value="RVT-Znf"/>
</dbReference>
<evidence type="ECO:0000259" key="1">
    <source>
        <dbReference type="Pfam" id="PF13966"/>
    </source>
</evidence>
<dbReference type="RefSeq" id="XP_010433774.1">
    <property type="nucleotide sequence ID" value="XM_010435472.2"/>
</dbReference>
<proteinExistence type="predicted"/>
<dbReference type="PANTHER" id="PTHR47746">
    <property type="entry name" value="ZF-RVT DOMAIN-CONTAINING PROTEIN"/>
    <property type="match status" value="1"/>
</dbReference>
<dbReference type="Proteomes" id="UP000694864">
    <property type="component" value="Chromosome 10"/>
</dbReference>
<dbReference type="Pfam" id="PF13966">
    <property type="entry name" value="zf-RVT"/>
    <property type="match status" value="1"/>
</dbReference>
<reference evidence="3" key="2">
    <citation type="submission" date="2025-08" db="UniProtKB">
        <authorList>
            <consortium name="RefSeq"/>
        </authorList>
    </citation>
    <scope>IDENTIFICATION</scope>
    <source>
        <tissue evidence="3">Leaf</tissue>
    </source>
</reference>